<comment type="similarity">
    <text evidence="1">Belongs to the peptidase S1C family.</text>
</comment>
<keyword evidence="5" id="KW-1133">Transmembrane helix</keyword>
<gene>
    <name evidence="7" type="ORF">HGA03_08295</name>
</gene>
<dbReference type="InterPro" id="IPR043504">
    <property type="entry name" value="Peptidase_S1_PA_chymotrypsin"/>
</dbReference>
<dbReference type="SMART" id="SM00228">
    <property type="entry name" value="PDZ"/>
    <property type="match status" value="1"/>
</dbReference>
<dbReference type="GO" id="GO:0004252">
    <property type="term" value="F:serine-type endopeptidase activity"/>
    <property type="evidence" value="ECO:0007669"/>
    <property type="project" value="InterPro"/>
</dbReference>
<dbReference type="SUPFAM" id="SSF50156">
    <property type="entry name" value="PDZ domain-like"/>
    <property type="match status" value="1"/>
</dbReference>
<feature type="compositionally biased region" description="Gly residues" evidence="4">
    <location>
        <begin position="81"/>
        <end position="97"/>
    </location>
</feature>
<keyword evidence="3" id="KW-0378">Hydrolase</keyword>
<dbReference type="PANTHER" id="PTHR43343:SF3">
    <property type="entry name" value="PROTEASE DO-LIKE 8, CHLOROPLASTIC"/>
    <property type="match status" value="1"/>
</dbReference>
<dbReference type="PRINTS" id="PR00834">
    <property type="entry name" value="PROTEASES2C"/>
</dbReference>
<keyword evidence="2" id="KW-0645">Protease</keyword>
<evidence type="ECO:0000313" key="7">
    <source>
        <dbReference type="EMBL" id="NKY22665.1"/>
    </source>
</evidence>
<evidence type="ECO:0000313" key="8">
    <source>
        <dbReference type="Proteomes" id="UP000581206"/>
    </source>
</evidence>
<dbReference type="InterPro" id="IPR001478">
    <property type="entry name" value="PDZ"/>
</dbReference>
<feature type="region of interest" description="Disordered" evidence="4">
    <location>
        <begin position="66"/>
        <end position="116"/>
    </location>
</feature>
<name>A0A7X6KV50_9CELL</name>
<dbReference type="Pfam" id="PF13365">
    <property type="entry name" value="Trypsin_2"/>
    <property type="match status" value="1"/>
</dbReference>
<keyword evidence="5" id="KW-0472">Membrane</keyword>
<dbReference type="AlphaFoldDB" id="A0A7X6KV50"/>
<dbReference type="InterPro" id="IPR036034">
    <property type="entry name" value="PDZ_sf"/>
</dbReference>
<dbReference type="Gene3D" id="2.40.10.10">
    <property type="entry name" value="Trypsin-like serine proteases"/>
    <property type="match status" value="2"/>
</dbReference>
<dbReference type="InterPro" id="IPR001940">
    <property type="entry name" value="Peptidase_S1C"/>
</dbReference>
<keyword evidence="5" id="KW-0812">Transmembrane</keyword>
<feature type="compositionally biased region" description="Low complexity" evidence="4">
    <location>
        <begin position="98"/>
        <end position="108"/>
    </location>
</feature>
<dbReference type="RefSeq" id="WP_168629779.1">
    <property type="nucleotide sequence ID" value="NZ_BONL01000004.1"/>
</dbReference>
<proteinExistence type="inferred from homology"/>
<dbReference type="PANTHER" id="PTHR43343">
    <property type="entry name" value="PEPTIDASE S12"/>
    <property type="match status" value="1"/>
</dbReference>
<evidence type="ECO:0000256" key="5">
    <source>
        <dbReference type="SAM" id="Phobius"/>
    </source>
</evidence>
<sequence length="422" mass="40799">MEQQQHPGRQDGTGPVPATVVTEPARPRRRRTAVALFASGVLSLGLIGGGVGLGLALDHDDTGLAVAPSQSEDSTAQGQLPGSGGYGSFGQLPGGGSSQQQAPDSSAGTGSLDATEATAEQSQGVVLINTVLGYASAEAAGSGVILTSDGLVLTNNHVIEGATEITVTDPSTGQAYTARVVGTDATSDVAVLQLEGASGLTTATVDDDGDPAVGDTVTAVGNSEGGGTLMAASGPVTALGESITTQSEGVSEGESLSNLIAVNADVVSGDSGGALLDDEGELVGITTAASSGSSDITGYAIPIQDALSVAKQIVSGEEADGITLGYPAFLGVQLSSSSTGLPGSTGTGAVIGGVIDGTPAAEAGLAAGDTITAVDGTAVSSGDDLSAALAEYAPGDQVTLTWTTAAGQSQTATVTLIEGPAD</sequence>
<dbReference type="EMBL" id="JAAXOX010000003">
    <property type="protein sequence ID" value="NKY22665.1"/>
    <property type="molecule type" value="Genomic_DNA"/>
</dbReference>
<accession>A0A7X6KV50</accession>
<feature type="domain" description="PDZ" evidence="6">
    <location>
        <begin position="312"/>
        <end position="406"/>
    </location>
</feature>
<evidence type="ECO:0000256" key="4">
    <source>
        <dbReference type="SAM" id="MobiDB-lite"/>
    </source>
</evidence>
<dbReference type="CDD" id="cd06779">
    <property type="entry name" value="cpPDZ_Deg_HtrA-like"/>
    <property type="match status" value="1"/>
</dbReference>
<dbReference type="PROSITE" id="PS50106">
    <property type="entry name" value="PDZ"/>
    <property type="match status" value="1"/>
</dbReference>
<evidence type="ECO:0000256" key="2">
    <source>
        <dbReference type="ARBA" id="ARBA00022670"/>
    </source>
</evidence>
<dbReference type="InterPro" id="IPR051201">
    <property type="entry name" value="Chloro_Bact_Ser_Proteases"/>
</dbReference>
<evidence type="ECO:0000259" key="6">
    <source>
        <dbReference type="PROSITE" id="PS50106"/>
    </source>
</evidence>
<comment type="caution">
    <text evidence="7">The sequence shown here is derived from an EMBL/GenBank/DDBJ whole genome shotgun (WGS) entry which is preliminary data.</text>
</comment>
<feature type="region of interest" description="Disordered" evidence="4">
    <location>
        <begin position="1"/>
        <end position="28"/>
    </location>
</feature>
<keyword evidence="8" id="KW-1185">Reference proteome</keyword>
<evidence type="ECO:0000256" key="3">
    <source>
        <dbReference type="ARBA" id="ARBA00022801"/>
    </source>
</evidence>
<dbReference type="InterPro" id="IPR009003">
    <property type="entry name" value="Peptidase_S1_PA"/>
</dbReference>
<dbReference type="Pfam" id="PF13180">
    <property type="entry name" value="PDZ_2"/>
    <property type="match status" value="1"/>
</dbReference>
<dbReference type="Gene3D" id="2.30.42.10">
    <property type="match status" value="1"/>
</dbReference>
<dbReference type="Proteomes" id="UP000581206">
    <property type="component" value="Unassembled WGS sequence"/>
</dbReference>
<feature type="transmembrane region" description="Helical" evidence="5">
    <location>
        <begin position="34"/>
        <end position="57"/>
    </location>
</feature>
<evidence type="ECO:0000256" key="1">
    <source>
        <dbReference type="ARBA" id="ARBA00010541"/>
    </source>
</evidence>
<dbReference type="GO" id="GO:0006508">
    <property type="term" value="P:proteolysis"/>
    <property type="evidence" value="ECO:0007669"/>
    <property type="project" value="UniProtKB-KW"/>
</dbReference>
<protein>
    <submittedName>
        <fullName evidence="7">PDZ domain-containing protein</fullName>
    </submittedName>
</protein>
<organism evidence="7 8">
    <name type="scientific">Cellulomonas denverensis</name>
    <dbReference type="NCBI Taxonomy" id="264297"/>
    <lineage>
        <taxon>Bacteria</taxon>
        <taxon>Bacillati</taxon>
        <taxon>Actinomycetota</taxon>
        <taxon>Actinomycetes</taxon>
        <taxon>Micrococcales</taxon>
        <taxon>Cellulomonadaceae</taxon>
        <taxon>Cellulomonas</taxon>
    </lineage>
</organism>
<dbReference type="SUPFAM" id="SSF50494">
    <property type="entry name" value="Trypsin-like serine proteases"/>
    <property type="match status" value="1"/>
</dbReference>
<reference evidence="7 8" key="1">
    <citation type="submission" date="2020-04" db="EMBL/GenBank/DDBJ databases">
        <title>MicrobeNet Type strains.</title>
        <authorList>
            <person name="Nicholson A.C."/>
        </authorList>
    </citation>
    <scope>NUCLEOTIDE SEQUENCE [LARGE SCALE GENOMIC DNA]</scope>
    <source>
        <strain evidence="7 8">ATCC BAA-788</strain>
    </source>
</reference>